<dbReference type="Gene3D" id="1.10.3720.10">
    <property type="entry name" value="MetI-like"/>
    <property type="match status" value="1"/>
</dbReference>
<keyword evidence="3 8" id="KW-0813">Transport</keyword>
<keyword evidence="11" id="KW-1185">Reference proteome</keyword>
<keyword evidence="5 8" id="KW-0812">Transmembrane</keyword>
<feature type="domain" description="ABC transmembrane type-1" evidence="9">
    <location>
        <begin position="120"/>
        <end position="312"/>
    </location>
</feature>
<dbReference type="eggNOG" id="COG1176">
    <property type="taxonomic scope" value="Bacteria"/>
</dbReference>
<evidence type="ECO:0000259" key="9">
    <source>
        <dbReference type="PROSITE" id="PS50928"/>
    </source>
</evidence>
<dbReference type="InterPro" id="IPR000515">
    <property type="entry name" value="MetI-like"/>
</dbReference>
<dbReference type="InterPro" id="IPR050024">
    <property type="entry name" value="MMSYN1_0196-like"/>
</dbReference>
<evidence type="ECO:0000313" key="11">
    <source>
        <dbReference type="Proteomes" id="UP000018550"/>
    </source>
</evidence>
<dbReference type="Pfam" id="PF00528">
    <property type="entry name" value="BPD_transp_1"/>
    <property type="match status" value="1"/>
</dbReference>
<name>V5RHE8_SPIAP</name>
<evidence type="ECO:0000256" key="7">
    <source>
        <dbReference type="ARBA" id="ARBA00023136"/>
    </source>
</evidence>
<feature type="transmembrane region" description="Helical" evidence="8">
    <location>
        <begin position="157"/>
        <end position="174"/>
    </location>
</feature>
<sequence length="337" mass="37830">MINQDTTNVLNDNLDLDQEVEHELEDIEIIESEGENQEFVYPKKSLKERIGNFKVVKAMKGKIWPVLLPFILTMVILVILPLLGIIIFAIVKPTGNSLKFSVNLDNFWKLFSSSGIMSVMGLSLLYAFIASIICVIMAYPIALILSQLKSKWVAKNVWILLTLPIWISMLLKILGLRSLFYLMGSTTIGTPFAVIIGMVYMFIPFSISPIYNALENQDPNYYQAALDLKASKAKAFWHITFRQSLPGIFTAFTLVIVQAATSLLIVRYMGDGKINLITTIIENYFFKGSDFGFGATVAVVLAALLFIIMGLMKLISNKFEVRGSKKWKNSLNQVTSQ</sequence>
<dbReference type="InterPro" id="IPR035906">
    <property type="entry name" value="MetI-like_sf"/>
</dbReference>
<evidence type="ECO:0000256" key="2">
    <source>
        <dbReference type="ARBA" id="ARBA00007069"/>
    </source>
</evidence>
<dbReference type="NCBIfam" id="NF043074">
    <property type="entry name" value="MMSYN1_0196"/>
    <property type="match status" value="1"/>
</dbReference>
<evidence type="ECO:0000313" key="10">
    <source>
        <dbReference type="EMBL" id="AHB35969.1"/>
    </source>
</evidence>
<dbReference type="PROSITE" id="PS50928">
    <property type="entry name" value="ABC_TM1"/>
    <property type="match status" value="1"/>
</dbReference>
<reference evidence="10 11" key="1">
    <citation type="journal article" date="2014" name="Genome Announc.">
        <title>Complete Genome Sequence of Spiroplasma apis B31T (ATCC 33834), a Bacterium Associated with May Disease of Honeybees (Apis mellifera).</title>
        <authorList>
            <person name="Ku C."/>
            <person name="Lo W.S."/>
            <person name="Chen L.L."/>
            <person name="Kuo C.H."/>
        </authorList>
    </citation>
    <scope>NUCLEOTIDE SEQUENCE [LARGE SCALE GENOMIC DNA]</scope>
    <source>
        <strain evidence="10">B31</strain>
    </source>
</reference>
<keyword evidence="6 8" id="KW-1133">Transmembrane helix</keyword>
<dbReference type="CDD" id="cd06261">
    <property type="entry name" value="TM_PBP2"/>
    <property type="match status" value="1"/>
</dbReference>
<dbReference type="PANTHER" id="PTHR42929:SF1">
    <property type="entry name" value="INNER MEMBRANE ABC TRANSPORTER PERMEASE PROTEIN YDCU-RELATED"/>
    <property type="match status" value="1"/>
</dbReference>
<evidence type="ECO:0000256" key="1">
    <source>
        <dbReference type="ARBA" id="ARBA00004651"/>
    </source>
</evidence>
<feature type="transmembrane region" description="Helical" evidence="8">
    <location>
        <begin position="66"/>
        <end position="91"/>
    </location>
</feature>
<dbReference type="GO" id="GO:0005886">
    <property type="term" value="C:plasma membrane"/>
    <property type="evidence" value="ECO:0007669"/>
    <property type="project" value="UniProtKB-SubCell"/>
</dbReference>
<dbReference type="Proteomes" id="UP000018550">
    <property type="component" value="Chromosome"/>
</dbReference>
<dbReference type="HOGENOM" id="CLU_016047_18_3_14"/>
<dbReference type="RefSeq" id="WP_023788903.1">
    <property type="nucleotide sequence ID" value="NC_022998.1"/>
</dbReference>
<feature type="transmembrane region" description="Helical" evidence="8">
    <location>
        <begin position="244"/>
        <end position="266"/>
    </location>
</feature>
<proteinExistence type="inferred from homology"/>
<dbReference type="KEGG" id="sapi:SAPIS_v1c01220"/>
<dbReference type="STRING" id="1276258.SAPIS_v1c01220"/>
<protein>
    <submittedName>
        <fullName evidence="10">Spermidine/putrescine ABC transporter permease</fullName>
    </submittedName>
</protein>
<evidence type="ECO:0000256" key="3">
    <source>
        <dbReference type="ARBA" id="ARBA00022448"/>
    </source>
</evidence>
<organism evidence="10 11">
    <name type="scientific">Spiroplasma apis B31</name>
    <dbReference type="NCBI Taxonomy" id="1276258"/>
    <lineage>
        <taxon>Bacteria</taxon>
        <taxon>Bacillati</taxon>
        <taxon>Mycoplasmatota</taxon>
        <taxon>Mollicutes</taxon>
        <taxon>Entomoplasmatales</taxon>
        <taxon>Spiroplasmataceae</taxon>
        <taxon>Spiroplasma</taxon>
    </lineage>
</organism>
<evidence type="ECO:0000256" key="5">
    <source>
        <dbReference type="ARBA" id="ARBA00022692"/>
    </source>
</evidence>
<dbReference type="SUPFAM" id="SSF161098">
    <property type="entry name" value="MetI-like"/>
    <property type="match status" value="1"/>
</dbReference>
<evidence type="ECO:0000256" key="8">
    <source>
        <dbReference type="RuleBase" id="RU363032"/>
    </source>
</evidence>
<dbReference type="PANTHER" id="PTHR42929">
    <property type="entry name" value="INNER MEMBRANE ABC TRANSPORTER PERMEASE PROTEIN YDCU-RELATED-RELATED"/>
    <property type="match status" value="1"/>
</dbReference>
<keyword evidence="4" id="KW-1003">Cell membrane</keyword>
<comment type="similarity">
    <text evidence="2">Belongs to the binding-protein-dependent transport system permease family. CysTW subfamily.</text>
</comment>
<dbReference type="EMBL" id="CP006682">
    <property type="protein sequence ID" value="AHB35969.1"/>
    <property type="molecule type" value="Genomic_DNA"/>
</dbReference>
<dbReference type="OrthoDB" id="9807047at2"/>
<feature type="transmembrane region" description="Helical" evidence="8">
    <location>
        <begin position="291"/>
        <end position="315"/>
    </location>
</feature>
<feature type="transmembrane region" description="Helical" evidence="8">
    <location>
        <begin position="180"/>
        <end position="203"/>
    </location>
</feature>
<accession>V5RHE8</accession>
<feature type="transmembrane region" description="Helical" evidence="8">
    <location>
        <begin position="124"/>
        <end position="145"/>
    </location>
</feature>
<keyword evidence="7 8" id="KW-0472">Membrane</keyword>
<dbReference type="GO" id="GO:0055085">
    <property type="term" value="P:transmembrane transport"/>
    <property type="evidence" value="ECO:0007669"/>
    <property type="project" value="InterPro"/>
</dbReference>
<dbReference type="PATRIC" id="fig|1276258.3.peg.119"/>
<gene>
    <name evidence="10" type="primary">potB</name>
    <name evidence="10" type="ORF">SAPIS_v1c01220</name>
</gene>
<evidence type="ECO:0000256" key="4">
    <source>
        <dbReference type="ARBA" id="ARBA00022475"/>
    </source>
</evidence>
<evidence type="ECO:0000256" key="6">
    <source>
        <dbReference type="ARBA" id="ARBA00022989"/>
    </source>
</evidence>
<dbReference type="AlphaFoldDB" id="V5RHE8"/>
<comment type="subcellular location">
    <subcellularLocation>
        <location evidence="1 8">Cell membrane</location>
        <topology evidence="1 8">Multi-pass membrane protein</topology>
    </subcellularLocation>
</comment>